<dbReference type="EMBL" id="BNAD01000002">
    <property type="protein sequence ID" value="GHE16730.1"/>
    <property type="molecule type" value="Genomic_DNA"/>
</dbReference>
<gene>
    <name evidence="2" type="ORF">GCM10011376_13400</name>
</gene>
<feature type="transmembrane region" description="Helical" evidence="1">
    <location>
        <begin position="131"/>
        <end position="160"/>
    </location>
</feature>
<feature type="transmembrane region" description="Helical" evidence="1">
    <location>
        <begin position="466"/>
        <end position="486"/>
    </location>
</feature>
<feature type="transmembrane region" description="Helical" evidence="1">
    <location>
        <begin position="28"/>
        <end position="50"/>
    </location>
</feature>
<comment type="caution">
    <text evidence="2">The sequence shown here is derived from an EMBL/GenBank/DDBJ whole genome shotgun (WGS) entry which is preliminary data.</text>
</comment>
<feature type="transmembrane region" description="Helical" evidence="1">
    <location>
        <begin position="509"/>
        <end position="530"/>
    </location>
</feature>
<feature type="transmembrane region" description="Helical" evidence="1">
    <location>
        <begin position="93"/>
        <end position="110"/>
    </location>
</feature>
<feature type="transmembrane region" description="Helical" evidence="1">
    <location>
        <begin position="241"/>
        <end position="263"/>
    </location>
</feature>
<feature type="transmembrane region" description="Helical" evidence="1">
    <location>
        <begin position="350"/>
        <end position="373"/>
    </location>
</feature>
<keyword evidence="3" id="KW-1185">Reference proteome</keyword>
<feature type="transmembrane region" description="Helical" evidence="1">
    <location>
        <begin position="394"/>
        <end position="420"/>
    </location>
</feature>
<organism evidence="2 3">
    <name type="scientific">Nocardioides flavus</name>
    <name type="common">ex Wang et al. 2016</name>
    <dbReference type="NCBI Taxonomy" id="2058780"/>
    <lineage>
        <taxon>Bacteria</taxon>
        <taxon>Bacillati</taxon>
        <taxon>Actinomycetota</taxon>
        <taxon>Actinomycetes</taxon>
        <taxon>Propionibacteriales</taxon>
        <taxon>Nocardioidaceae</taxon>
        <taxon>Nocardioides</taxon>
    </lineage>
</organism>
<evidence type="ECO:0000256" key="1">
    <source>
        <dbReference type="SAM" id="Phobius"/>
    </source>
</evidence>
<keyword evidence="1" id="KW-1133">Transmembrane helix</keyword>
<evidence type="ECO:0000313" key="2">
    <source>
        <dbReference type="EMBL" id="GHE16730.1"/>
    </source>
</evidence>
<dbReference type="RefSeq" id="WP_191278607.1">
    <property type="nucleotide sequence ID" value="NZ_BNAD01000002.1"/>
</dbReference>
<reference evidence="3" key="1">
    <citation type="journal article" date="2019" name="Int. J. Syst. Evol. Microbiol.">
        <title>The Global Catalogue of Microorganisms (GCM) 10K type strain sequencing project: providing services to taxonomists for standard genome sequencing and annotation.</title>
        <authorList>
            <consortium name="The Broad Institute Genomics Platform"/>
            <consortium name="The Broad Institute Genome Sequencing Center for Infectious Disease"/>
            <person name="Wu L."/>
            <person name="Ma J."/>
        </authorList>
    </citation>
    <scope>NUCLEOTIDE SEQUENCE [LARGE SCALE GENOMIC DNA]</scope>
    <source>
        <strain evidence="3">CGMCC 1.12791</strain>
    </source>
</reference>
<feature type="transmembrane region" description="Helical" evidence="1">
    <location>
        <begin position="299"/>
        <end position="321"/>
    </location>
</feature>
<feature type="transmembrane region" description="Helical" evidence="1">
    <location>
        <begin position="166"/>
        <end position="189"/>
    </location>
</feature>
<keyword evidence="1" id="KW-0472">Membrane</keyword>
<feature type="transmembrane region" description="Helical" evidence="1">
    <location>
        <begin position="440"/>
        <end position="459"/>
    </location>
</feature>
<name>A0ABQ3HGI5_9ACTN</name>
<protein>
    <submittedName>
        <fullName evidence="2">Exporter of polyketide antibiotics</fullName>
    </submittedName>
</protein>
<accession>A0ABQ3HGI5</accession>
<proteinExistence type="predicted"/>
<dbReference type="Proteomes" id="UP000597341">
    <property type="component" value="Unassembled WGS sequence"/>
</dbReference>
<evidence type="ECO:0000313" key="3">
    <source>
        <dbReference type="Proteomes" id="UP000597341"/>
    </source>
</evidence>
<sequence>MSSAPVASSVAGVGHLLRLALRRDRVRLPLWVVGLGGTIVATAASIPPLYDTPEKVAGYARIVGSTPVSYLMSGRQVGLDTLGGIVANETSQVAQLGICLMVVFLVVRHTRAEEESGRAELLRSTVLGRHAATLAGLAYGLMAVLLISAITTVSMLAVGLDAVGSLTYGVGLALLGAVYTAITLVAVQLSTSARGALGLGVAAVAVGYLVRGLGAMEDNVLVWFSPFGWAQRMDAFGDERWWPALLLLATTALLLALAARLMAHRDFGGGLLQPRPGSARAGRALGTPFGVATRLQRGLLIGWAVGLFLLGMLYGSVIPSVPDLIASNPEMADFVGAGGQAAEDAIVDAFLAYMFLFMAVITCGFVVASVLRLRAEEEAGRTEVVLATPVSRTSWMAATTALALIAAVTLTVIMGLGLAVGYGLGSGEWDQVLRHVAGQLAYVPGTLVIGAFAAALFGLVPRATGVAWAAVALVALQVVLGEILRLPDAVQAISPFWHLAAVPLDDVELVPVLAELALTAALVAVGIWGYRRRDAVSG</sequence>
<keyword evidence="1" id="KW-0812">Transmembrane</keyword>
<feature type="transmembrane region" description="Helical" evidence="1">
    <location>
        <begin position="196"/>
        <end position="216"/>
    </location>
</feature>